<dbReference type="SUPFAM" id="SSF54909">
    <property type="entry name" value="Dimeric alpha+beta barrel"/>
    <property type="match status" value="1"/>
</dbReference>
<organism evidence="5 6">
    <name type="scientific">Kribbella antiqua</name>
    <dbReference type="NCBI Taxonomy" id="2512217"/>
    <lineage>
        <taxon>Bacteria</taxon>
        <taxon>Bacillati</taxon>
        <taxon>Actinomycetota</taxon>
        <taxon>Actinomycetes</taxon>
        <taxon>Propionibacteriales</taxon>
        <taxon>Kribbellaceae</taxon>
        <taxon>Kribbella</taxon>
    </lineage>
</organism>
<evidence type="ECO:0000256" key="2">
    <source>
        <dbReference type="ARBA" id="ARBA00023125"/>
    </source>
</evidence>
<protein>
    <submittedName>
        <fullName evidence="5">DNA-binding Lrp family transcriptional regulator</fullName>
    </submittedName>
</protein>
<dbReference type="InterPro" id="IPR011008">
    <property type="entry name" value="Dimeric_a/b-barrel"/>
</dbReference>
<dbReference type="Gene3D" id="1.10.10.10">
    <property type="entry name" value="Winged helix-like DNA-binding domain superfamily/Winged helix DNA-binding domain"/>
    <property type="match status" value="1"/>
</dbReference>
<dbReference type="GO" id="GO:0043200">
    <property type="term" value="P:response to amino acid"/>
    <property type="evidence" value="ECO:0007669"/>
    <property type="project" value="TreeGrafter"/>
</dbReference>
<dbReference type="GO" id="GO:0005829">
    <property type="term" value="C:cytosol"/>
    <property type="evidence" value="ECO:0007669"/>
    <property type="project" value="TreeGrafter"/>
</dbReference>
<dbReference type="InterPro" id="IPR019887">
    <property type="entry name" value="Tscrpt_reg_AsnC/Lrp_C"/>
</dbReference>
<dbReference type="InterPro" id="IPR036390">
    <property type="entry name" value="WH_DNA-bd_sf"/>
</dbReference>
<dbReference type="CDD" id="cd00090">
    <property type="entry name" value="HTH_ARSR"/>
    <property type="match status" value="1"/>
</dbReference>
<evidence type="ECO:0000256" key="1">
    <source>
        <dbReference type="ARBA" id="ARBA00023015"/>
    </source>
</evidence>
<dbReference type="Proteomes" id="UP000295573">
    <property type="component" value="Unassembled WGS sequence"/>
</dbReference>
<gene>
    <name evidence="5" type="ORF">EV646_109206</name>
</gene>
<comment type="caution">
    <text evidence="5">The sequence shown here is derived from an EMBL/GenBank/DDBJ whole genome shotgun (WGS) entry which is preliminary data.</text>
</comment>
<sequence length="148" mass="16504">MRALDKIDRAILAELSRDARTTNTELAGRVGLTSAPCLRRVRRLEEAGVIAGYRAMLDPVATGRACEVIVAVEISMTDVQTTREFEDAVAAFDEVTEVRRLLGRPDYFLRVNVADLAAYENFVMNSLTRLPAIHRIESHQTMKIIKSA</sequence>
<dbReference type="PROSITE" id="PS50956">
    <property type="entry name" value="HTH_ASNC_2"/>
    <property type="match status" value="1"/>
</dbReference>
<dbReference type="PANTHER" id="PTHR30154:SF34">
    <property type="entry name" value="TRANSCRIPTIONAL REGULATOR AZLB"/>
    <property type="match status" value="1"/>
</dbReference>
<dbReference type="PRINTS" id="PR00033">
    <property type="entry name" value="HTHASNC"/>
</dbReference>
<keyword evidence="2 5" id="KW-0238">DNA-binding</keyword>
<dbReference type="Pfam" id="PF01037">
    <property type="entry name" value="AsnC_trans_reg"/>
    <property type="match status" value="1"/>
</dbReference>
<evidence type="ECO:0000313" key="6">
    <source>
        <dbReference type="Proteomes" id="UP000295573"/>
    </source>
</evidence>
<evidence type="ECO:0000256" key="3">
    <source>
        <dbReference type="ARBA" id="ARBA00023163"/>
    </source>
</evidence>
<feature type="domain" description="HTH asnC-type" evidence="4">
    <location>
        <begin position="4"/>
        <end position="65"/>
    </location>
</feature>
<dbReference type="InterPro" id="IPR000485">
    <property type="entry name" value="AsnC-type_HTH_dom"/>
</dbReference>
<name>A0A4R2IJ22_9ACTN</name>
<proteinExistence type="predicted"/>
<dbReference type="OrthoDB" id="4411089at2"/>
<dbReference type="SMART" id="SM00344">
    <property type="entry name" value="HTH_ASNC"/>
    <property type="match status" value="1"/>
</dbReference>
<dbReference type="AlphaFoldDB" id="A0A4R2IJ22"/>
<reference evidence="5 6" key="1">
    <citation type="journal article" date="2015" name="Stand. Genomic Sci.">
        <title>Genomic Encyclopedia of Bacterial and Archaeal Type Strains, Phase III: the genomes of soil and plant-associated and newly described type strains.</title>
        <authorList>
            <person name="Whitman W.B."/>
            <person name="Woyke T."/>
            <person name="Klenk H.P."/>
            <person name="Zhou Y."/>
            <person name="Lilburn T.G."/>
            <person name="Beck B.J."/>
            <person name="De Vos P."/>
            <person name="Vandamme P."/>
            <person name="Eisen J.A."/>
            <person name="Garrity G."/>
            <person name="Hugenholtz P."/>
            <person name="Kyrpides N.C."/>
        </authorList>
    </citation>
    <scope>NUCLEOTIDE SEQUENCE [LARGE SCALE GENOMIC DNA]</scope>
    <source>
        <strain evidence="5 6">VKM Ac-2541</strain>
    </source>
</reference>
<dbReference type="Gene3D" id="3.30.70.920">
    <property type="match status" value="1"/>
</dbReference>
<dbReference type="EMBL" id="SLWR01000009">
    <property type="protein sequence ID" value="TCO45031.1"/>
    <property type="molecule type" value="Genomic_DNA"/>
</dbReference>
<evidence type="ECO:0000313" key="5">
    <source>
        <dbReference type="EMBL" id="TCO45031.1"/>
    </source>
</evidence>
<dbReference type="PROSITE" id="PS00519">
    <property type="entry name" value="HTH_ASNC_1"/>
    <property type="match status" value="1"/>
</dbReference>
<evidence type="ECO:0000259" key="4">
    <source>
        <dbReference type="PROSITE" id="PS50956"/>
    </source>
</evidence>
<keyword evidence="6" id="KW-1185">Reference proteome</keyword>
<accession>A0A4R2IJ22</accession>
<dbReference type="SUPFAM" id="SSF46785">
    <property type="entry name" value="Winged helix' DNA-binding domain"/>
    <property type="match status" value="1"/>
</dbReference>
<dbReference type="Pfam" id="PF13412">
    <property type="entry name" value="HTH_24"/>
    <property type="match status" value="1"/>
</dbReference>
<keyword evidence="3" id="KW-0804">Transcription</keyword>
<dbReference type="InterPro" id="IPR036388">
    <property type="entry name" value="WH-like_DNA-bd_sf"/>
</dbReference>
<dbReference type="PANTHER" id="PTHR30154">
    <property type="entry name" value="LEUCINE-RESPONSIVE REGULATORY PROTEIN"/>
    <property type="match status" value="1"/>
</dbReference>
<dbReference type="GO" id="GO:0043565">
    <property type="term" value="F:sequence-specific DNA binding"/>
    <property type="evidence" value="ECO:0007669"/>
    <property type="project" value="InterPro"/>
</dbReference>
<dbReference type="InterPro" id="IPR019888">
    <property type="entry name" value="Tscrpt_reg_AsnC-like"/>
</dbReference>
<dbReference type="InterPro" id="IPR011991">
    <property type="entry name" value="ArsR-like_HTH"/>
</dbReference>
<keyword evidence="1" id="KW-0805">Transcription regulation</keyword>
<dbReference type="InterPro" id="IPR019885">
    <property type="entry name" value="Tscrpt_reg_HTH_AsnC-type_CS"/>
</dbReference>